<proteinExistence type="predicted"/>
<dbReference type="OrthoDB" id="8452319at2"/>
<name>A0A1H6XU16_9GAMM</name>
<accession>A0A1H6XU16</accession>
<evidence type="ECO:0000313" key="2">
    <source>
        <dbReference type="Proteomes" id="UP000199250"/>
    </source>
</evidence>
<dbReference type="Pfam" id="PF05135">
    <property type="entry name" value="Phage_connect_1"/>
    <property type="match status" value="1"/>
</dbReference>
<dbReference type="Proteomes" id="UP000199250">
    <property type="component" value="Unassembled WGS sequence"/>
</dbReference>
<dbReference type="Gene3D" id="1.10.3230.30">
    <property type="entry name" value="Phage gp6-like head-tail connector protein"/>
    <property type="match status" value="1"/>
</dbReference>
<gene>
    <name evidence="1" type="ORF">SAMN04244572_03519</name>
</gene>
<dbReference type="InterPro" id="IPR021146">
    <property type="entry name" value="Phage_gp6-like_head-tail"/>
</dbReference>
<sequence>MTVLTLEDAKLHLRLETGDTAEDAQLQGLIDAAVDYARQFLNRPIPWAGDDGTEIPLPASVRAAILLILGDLYENREGQIVGTIRADNPAVERLLHFYRVGLGV</sequence>
<dbReference type="NCBIfam" id="TIGR01560">
    <property type="entry name" value="put_DNA_pack"/>
    <property type="match status" value="1"/>
</dbReference>
<dbReference type="CDD" id="cd08054">
    <property type="entry name" value="gp6"/>
    <property type="match status" value="1"/>
</dbReference>
<protein>
    <submittedName>
        <fullName evidence="1">Phage gp6-like head-tail connector protein</fullName>
    </submittedName>
</protein>
<reference evidence="1 2" key="1">
    <citation type="submission" date="2016-10" db="EMBL/GenBank/DDBJ databases">
        <authorList>
            <person name="de Groot N.N."/>
        </authorList>
    </citation>
    <scope>NUCLEOTIDE SEQUENCE [LARGE SCALE GENOMIC DNA]</scope>
    <source>
        <strain evidence="1 2">DSM 373</strain>
    </source>
</reference>
<dbReference type="RefSeq" id="WP_090734070.1">
    <property type="nucleotide sequence ID" value="NZ_FNYQ01000076.1"/>
</dbReference>
<dbReference type="AlphaFoldDB" id="A0A1H6XU16"/>
<evidence type="ECO:0000313" key="1">
    <source>
        <dbReference type="EMBL" id="SEJ31666.1"/>
    </source>
</evidence>
<dbReference type="EMBL" id="FNYQ01000076">
    <property type="protein sequence ID" value="SEJ31666.1"/>
    <property type="molecule type" value="Genomic_DNA"/>
</dbReference>
<organism evidence="1 2">
    <name type="scientific">Azotobacter beijerinckii</name>
    <dbReference type="NCBI Taxonomy" id="170623"/>
    <lineage>
        <taxon>Bacteria</taxon>
        <taxon>Pseudomonadati</taxon>
        <taxon>Pseudomonadota</taxon>
        <taxon>Gammaproteobacteria</taxon>
        <taxon>Pseudomonadales</taxon>
        <taxon>Pseudomonadaceae</taxon>
        <taxon>Azotobacter</taxon>
    </lineage>
</organism>
<dbReference type="InterPro" id="IPR006450">
    <property type="entry name" value="Phage_HK97_gp6-like"/>
</dbReference>